<dbReference type="PRINTS" id="PR00080">
    <property type="entry name" value="SDRFAMILY"/>
</dbReference>
<dbReference type="InterPro" id="IPR002347">
    <property type="entry name" value="SDR_fam"/>
</dbReference>
<dbReference type="Gene3D" id="3.40.50.720">
    <property type="entry name" value="NAD(P)-binding Rossmann-like Domain"/>
    <property type="match status" value="1"/>
</dbReference>
<dbReference type="FunFam" id="3.40.50.720:FF:000084">
    <property type="entry name" value="Short-chain dehydrogenase reductase"/>
    <property type="match status" value="1"/>
</dbReference>
<organism evidence="3 4">
    <name type="scientific">Salinirubellus salinus</name>
    <dbReference type="NCBI Taxonomy" id="1364945"/>
    <lineage>
        <taxon>Archaea</taxon>
        <taxon>Methanobacteriati</taxon>
        <taxon>Methanobacteriota</taxon>
        <taxon>Stenosarchaea group</taxon>
        <taxon>Halobacteria</taxon>
        <taxon>Halobacteriales</taxon>
        <taxon>Natronomonadaceae</taxon>
        <taxon>Salinirubellus</taxon>
    </lineage>
</organism>
<dbReference type="NCBIfam" id="NF005559">
    <property type="entry name" value="PRK07231.1"/>
    <property type="match status" value="1"/>
</dbReference>
<dbReference type="KEGG" id="ssai:N0B31_00200"/>
<dbReference type="EMBL" id="CP104003">
    <property type="protein sequence ID" value="UWM54717.1"/>
    <property type="molecule type" value="Genomic_DNA"/>
</dbReference>
<keyword evidence="4" id="KW-1185">Reference proteome</keyword>
<reference evidence="3" key="1">
    <citation type="submission" date="2022-09" db="EMBL/GenBank/DDBJ databases">
        <title>Diverse halophilic archaea isolated from saline environments.</title>
        <authorList>
            <person name="Cui H.-L."/>
        </authorList>
    </citation>
    <scope>NUCLEOTIDE SEQUENCE</scope>
    <source>
        <strain evidence="3">ZS-35-S2</strain>
    </source>
</reference>
<dbReference type="InterPro" id="IPR036291">
    <property type="entry name" value="NAD(P)-bd_dom_sf"/>
</dbReference>
<dbReference type="GO" id="GO:0016616">
    <property type="term" value="F:oxidoreductase activity, acting on the CH-OH group of donors, NAD or NADP as acceptor"/>
    <property type="evidence" value="ECO:0007669"/>
    <property type="project" value="TreeGrafter"/>
</dbReference>
<dbReference type="GeneID" id="74940796"/>
<dbReference type="PANTHER" id="PTHR42760:SF133">
    <property type="entry name" value="3-OXOACYL-[ACYL-CARRIER-PROTEIN] REDUCTASE"/>
    <property type="match status" value="1"/>
</dbReference>
<dbReference type="AlphaFoldDB" id="A0A9E7R321"/>
<evidence type="ECO:0000313" key="4">
    <source>
        <dbReference type="Proteomes" id="UP001057580"/>
    </source>
</evidence>
<evidence type="ECO:0000313" key="3">
    <source>
        <dbReference type="EMBL" id="UWM54717.1"/>
    </source>
</evidence>
<evidence type="ECO:0000256" key="2">
    <source>
        <dbReference type="ARBA" id="ARBA00023002"/>
    </source>
</evidence>
<protein>
    <submittedName>
        <fullName evidence="3">SDR family oxidoreductase</fullName>
    </submittedName>
</protein>
<dbReference type="InterPro" id="IPR020904">
    <property type="entry name" value="Sc_DH/Rdtase_CS"/>
</dbReference>
<proteinExistence type="inferred from homology"/>
<dbReference type="PRINTS" id="PR00081">
    <property type="entry name" value="GDHRDH"/>
</dbReference>
<keyword evidence="2" id="KW-0560">Oxidoreductase</keyword>
<dbReference type="CDD" id="cd05233">
    <property type="entry name" value="SDR_c"/>
    <property type="match status" value="1"/>
</dbReference>
<dbReference type="Proteomes" id="UP001057580">
    <property type="component" value="Chromosome"/>
</dbReference>
<evidence type="ECO:0000256" key="1">
    <source>
        <dbReference type="ARBA" id="ARBA00006484"/>
    </source>
</evidence>
<comment type="similarity">
    <text evidence="1">Belongs to the short-chain dehydrogenases/reductases (SDR) family.</text>
</comment>
<dbReference type="SUPFAM" id="SSF51735">
    <property type="entry name" value="NAD(P)-binding Rossmann-fold domains"/>
    <property type="match status" value="1"/>
</dbReference>
<dbReference type="Pfam" id="PF13561">
    <property type="entry name" value="adh_short_C2"/>
    <property type="match status" value="1"/>
</dbReference>
<gene>
    <name evidence="3" type="ORF">N0B31_00200</name>
</gene>
<name>A0A9E7R321_9EURY</name>
<sequence length="266" mass="27248">MSETHALDLFRLDGDVGLVTGAASGIGRAFAEALAEAGADVTLADVDTEGLETVAGDLRARTDATVLTAEADVTDPDAVAAAVDATVEELGGLDVAFANAGIGLMHGSVDSTSLEAWEKVVDVNQKGVFLTNREAAKAMREDGGGSIVNTASVLGLVGSETPGLGAYVASKGAVVQMTKQFAAELGPDIRVNAVAPGWVHTDIGGGMLREDAPGMEPVQEQMRQKTLLDRLGKPQDLKGIAVFLASEASSYCTGCVYPVDGGWTAL</sequence>
<dbReference type="PANTHER" id="PTHR42760">
    <property type="entry name" value="SHORT-CHAIN DEHYDROGENASES/REDUCTASES FAMILY MEMBER"/>
    <property type="match status" value="1"/>
</dbReference>
<dbReference type="PROSITE" id="PS00061">
    <property type="entry name" value="ADH_SHORT"/>
    <property type="match status" value="1"/>
</dbReference>
<dbReference type="RefSeq" id="WP_260593724.1">
    <property type="nucleotide sequence ID" value="NZ_CP104003.1"/>
</dbReference>
<accession>A0A9E7R321</accession>